<dbReference type="InterPro" id="IPR011014">
    <property type="entry name" value="MscS_channel_TM-2"/>
</dbReference>
<evidence type="ECO:0000256" key="8">
    <source>
        <dbReference type="SAM" id="Phobius"/>
    </source>
</evidence>
<feature type="signal peptide" evidence="9">
    <location>
        <begin position="1"/>
        <end position="20"/>
    </location>
</feature>
<feature type="transmembrane region" description="Helical" evidence="8">
    <location>
        <begin position="163"/>
        <end position="181"/>
    </location>
</feature>
<dbReference type="Gene3D" id="2.30.30.60">
    <property type="match status" value="1"/>
</dbReference>
<feature type="domain" description="Mechanosensitive ion channel transmembrane helices 2/3" evidence="12">
    <location>
        <begin position="245"/>
        <end position="286"/>
    </location>
</feature>
<keyword evidence="3" id="KW-1003">Cell membrane</keyword>
<dbReference type="SUPFAM" id="SSF50182">
    <property type="entry name" value="Sm-like ribonucleoproteins"/>
    <property type="match status" value="1"/>
</dbReference>
<dbReference type="InterPro" id="IPR023408">
    <property type="entry name" value="MscS_beta-dom_sf"/>
</dbReference>
<feature type="domain" description="Mechanosensitive ion channel MscS" evidence="10">
    <location>
        <begin position="287"/>
        <end position="351"/>
    </location>
</feature>
<evidence type="ECO:0000256" key="6">
    <source>
        <dbReference type="ARBA" id="ARBA00023136"/>
    </source>
</evidence>
<feature type="domain" description="Mechanosensitive ion channel MscS C-terminal" evidence="11">
    <location>
        <begin position="359"/>
        <end position="445"/>
    </location>
</feature>
<evidence type="ECO:0000256" key="4">
    <source>
        <dbReference type="ARBA" id="ARBA00022692"/>
    </source>
</evidence>
<dbReference type="InterPro" id="IPR049142">
    <property type="entry name" value="MS_channel_1st"/>
</dbReference>
<evidence type="ECO:0000256" key="7">
    <source>
        <dbReference type="SAM" id="MobiDB-lite"/>
    </source>
</evidence>
<feature type="transmembrane region" description="Helical" evidence="8">
    <location>
        <begin position="267"/>
        <end position="289"/>
    </location>
</feature>
<feature type="transmembrane region" description="Helical" evidence="8">
    <location>
        <begin position="242"/>
        <end position="261"/>
    </location>
</feature>
<protein>
    <submittedName>
        <fullName evidence="13">Mechanosensitive ion channel family protein</fullName>
    </submittedName>
</protein>
<gene>
    <name evidence="13" type="ORF">DWB85_16705</name>
</gene>
<keyword evidence="5 8" id="KW-1133">Transmembrane helix</keyword>
<organism evidence="13 14">
    <name type="scientific">Seongchinamella sediminis</name>
    <dbReference type="NCBI Taxonomy" id="2283635"/>
    <lineage>
        <taxon>Bacteria</taxon>
        <taxon>Pseudomonadati</taxon>
        <taxon>Pseudomonadota</taxon>
        <taxon>Gammaproteobacteria</taxon>
        <taxon>Cellvibrionales</taxon>
        <taxon>Halieaceae</taxon>
        <taxon>Seongchinamella</taxon>
    </lineage>
</organism>
<dbReference type="PANTHER" id="PTHR30460:SF0">
    <property type="entry name" value="MODERATE CONDUCTANCE MECHANOSENSITIVE CHANNEL YBIO"/>
    <property type="match status" value="1"/>
</dbReference>
<dbReference type="GO" id="GO:0005886">
    <property type="term" value="C:plasma membrane"/>
    <property type="evidence" value="ECO:0007669"/>
    <property type="project" value="UniProtKB-SubCell"/>
</dbReference>
<evidence type="ECO:0000313" key="13">
    <source>
        <dbReference type="EMBL" id="RLQ20641.1"/>
    </source>
</evidence>
<feature type="transmembrane region" description="Helical" evidence="8">
    <location>
        <begin position="201"/>
        <end position="221"/>
    </location>
</feature>
<dbReference type="Pfam" id="PF21088">
    <property type="entry name" value="MS_channel_1st"/>
    <property type="match status" value="1"/>
</dbReference>
<evidence type="ECO:0000259" key="11">
    <source>
        <dbReference type="Pfam" id="PF21082"/>
    </source>
</evidence>
<sequence length="482" mass="52993">MRTLLVPVLLMLLCALPLRAQQDALPQSVSGSAPSQQEIDQLLATLEDPQRREAFVSRLKALNSLSEQQGAGEGLEISEALKLDQRVGKFIKNYLALLSESDVRASSIGKIVALAVCSLLAICLALGNAWLSRLFNRQLDSMRQRLGLSNSRLSSVFSWQRQAGYILSGVAWFYALAVIVFDQHYQSTVSQGMVTVAQTTVAVLLVVLLFLLIWEVINALLESLAERKDGLNNRRVMTVLPVVRNVLTFVLVLLSSLVILSELGIDVMPLLAGAGVLGIAVGFGAQTLVKDFLTGFTIIIEDLLQKDDVVTVAGRTGFVTHISMRKLELRSLEGTVHTVPFSAIDIVDNLTKDYSYYLLNVGVAYREDTDEVVECLKAIDEDMRSSDDFADDILEPLEVLGVDEFADSAVVIKARTKTAGREKWRVGREFNRRIKIAFDERNIEIPFPHQTLYFGVDKDGNAPPLPPARAASAAESEETESA</sequence>
<accession>A0A3L7DXD6</accession>
<dbReference type="GO" id="GO:0008381">
    <property type="term" value="F:mechanosensitive monoatomic ion channel activity"/>
    <property type="evidence" value="ECO:0007669"/>
    <property type="project" value="InterPro"/>
</dbReference>
<dbReference type="PANTHER" id="PTHR30460">
    <property type="entry name" value="MODERATE CONDUCTANCE MECHANOSENSITIVE CHANNEL YBIO"/>
    <property type="match status" value="1"/>
</dbReference>
<evidence type="ECO:0000256" key="2">
    <source>
        <dbReference type="ARBA" id="ARBA00008017"/>
    </source>
</evidence>
<evidence type="ECO:0000259" key="10">
    <source>
        <dbReference type="Pfam" id="PF00924"/>
    </source>
</evidence>
<feature type="chain" id="PRO_5018041288" evidence="9">
    <location>
        <begin position="21"/>
        <end position="482"/>
    </location>
</feature>
<dbReference type="Pfam" id="PF21082">
    <property type="entry name" value="MS_channel_3rd"/>
    <property type="match status" value="1"/>
</dbReference>
<dbReference type="SUPFAM" id="SSF82861">
    <property type="entry name" value="Mechanosensitive channel protein MscS (YggB), transmembrane region"/>
    <property type="match status" value="1"/>
</dbReference>
<dbReference type="InterPro" id="IPR011066">
    <property type="entry name" value="MscS_channel_C_sf"/>
</dbReference>
<dbReference type="SUPFAM" id="SSF82689">
    <property type="entry name" value="Mechanosensitive channel protein MscS (YggB), C-terminal domain"/>
    <property type="match status" value="1"/>
</dbReference>
<reference evidence="13 14" key="1">
    <citation type="submission" date="2018-07" db="EMBL/GenBank/DDBJ databases">
        <title>Halioglobus sp. genome submission.</title>
        <authorList>
            <person name="Ye M.-Q."/>
            <person name="Du Z.-J."/>
        </authorList>
    </citation>
    <scope>NUCLEOTIDE SEQUENCE [LARGE SCALE GENOMIC DNA]</scope>
    <source>
        <strain evidence="13 14">U0301</strain>
    </source>
</reference>
<dbReference type="InterPro" id="IPR049278">
    <property type="entry name" value="MS_channel_C"/>
</dbReference>
<evidence type="ECO:0000256" key="1">
    <source>
        <dbReference type="ARBA" id="ARBA00004651"/>
    </source>
</evidence>
<evidence type="ECO:0000259" key="12">
    <source>
        <dbReference type="Pfam" id="PF21088"/>
    </source>
</evidence>
<evidence type="ECO:0000313" key="14">
    <source>
        <dbReference type="Proteomes" id="UP000265509"/>
    </source>
</evidence>
<comment type="subcellular location">
    <subcellularLocation>
        <location evidence="1">Cell membrane</location>
        <topology evidence="1">Multi-pass membrane protein</topology>
    </subcellularLocation>
</comment>
<proteinExistence type="inferred from homology"/>
<dbReference type="Gene3D" id="3.30.70.100">
    <property type="match status" value="1"/>
</dbReference>
<keyword evidence="6 8" id="KW-0472">Membrane</keyword>
<dbReference type="Gene3D" id="1.10.287.1260">
    <property type="match status" value="1"/>
</dbReference>
<keyword evidence="14" id="KW-1185">Reference proteome</keyword>
<dbReference type="EMBL" id="QRAN01000022">
    <property type="protein sequence ID" value="RLQ20641.1"/>
    <property type="molecule type" value="Genomic_DNA"/>
</dbReference>
<dbReference type="Pfam" id="PF00924">
    <property type="entry name" value="MS_channel_2nd"/>
    <property type="match status" value="1"/>
</dbReference>
<dbReference type="InterPro" id="IPR006685">
    <property type="entry name" value="MscS_channel_2nd"/>
</dbReference>
<evidence type="ECO:0000256" key="9">
    <source>
        <dbReference type="SAM" id="SignalP"/>
    </source>
</evidence>
<comment type="caution">
    <text evidence="13">The sequence shown here is derived from an EMBL/GenBank/DDBJ whole genome shotgun (WGS) entry which is preliminary data.</text>
</comment>
<dbReference type="InterPro" id="IPR045276">
    <property type="entry name" value="YbiO_bact"/>
</dbReference>
<dbReference type="AlphaFoldDB" id="A0A3L7DXD6"/>
<feature type="region of interest" description="Disordered" evidence="7">
    <location>
        <begin position="458"/>
        <end position="482"/>
    </location>
</feature>
<name>A0A3L7DXD6_9GAMM</name>
<evidence type="ECO:0000256" key="3">
    <source>
        <dbReference type="ARBA" id="ARBA00022475"/>
    </source>
</evidence>
<keyword evidence="9" id="KW-0732">Signal</keyword>
<keyword evidence="4 8" id="KW-0812">Transmembrane</keyword>
<dbReference type="Proteomes" id="UP000265509">
    <property type="component" value="Unassembled WGS sequence"/>
</dbReference>
<dbReference type="InterPro" id="IPR010920">
    <property type="entry name" value="LSM_dom_sf"/>
</dbReference>
<comment type="similarity">
    <text evidence="2">Belongs to the MscS (TC 1.A.23) family.</text>
</comment>
<evidence type="ECO:0000256" key="5">
    <source>
        <dbReference type="ARBA" id="ARBA00022989"/>
    </source>
</evidence>
<feature type="transmembrane region" description="Helical" evidence="8">
    <location>
        <begin position="111"/>
        <end position="135"/>
    </location>
</feature>